<dbReference type="STRING" id="1314782.A0A165TKR3"/>
<name>A0A165TKR3_9AGAM</name>
<keyword evidence="2 4" id="KW-0378">Hydrolase</keyword>
<gene>
    <name evidence="4" type="ORF">NEOLEDRAFT_1112170</name>
</gene>
<evidence type="ECO:0000259" key="3">
    <source>
        <dbReference type="PROSITE" id="PS50263"/>
    </source>
</evidence>
<dbReference type="PROSITE" id="PS50263">
    <property type="entry name" value="CN_HYDROLASE"/>
    <property type="match status" value="1"/>
</dbReference>
<dbReference type="InterPro" id="IPR036526">
    <property type="entry name" value="C-N_Hydrolase_sf"/>
</dbReference>
<dbReference type="Proteomes" id="UP000076761">
    <property type="component" value="Unassembled WGS sequence"/>
</dbReference>
<dbReference type="InterPro" id="IPR044149">
    <property type="entry name" value="Nitrilases_CHs"/>
</dbReference>
<dbReference type="PANTHER" id="PTHR46044:SF14">
    <property type="entry name" value="ARYLACETONITRILASE"/>
    <property type="match status" value="1"/>
</dbReference>
<evidence type="ECO:0000313" key="5">
    <source>
        <dbReference type="Proteomes" id="UP000076761"/>
    </source>
</evidence>
<dbReference type="GO" id="GO:0000257">
    <property type="term" value="F:nitrilase activity"/>
    <property type="evidence" value="ECO:0007669"/>
    <property type="project" value="UniProtKB-ARBA"/>
</dbReference>
<dbReference type="CDD" id="cd07564">
    <property type="entry name" value="nitrilases_CHs"/>
    <property type="match status" value="1"/>
</dbReference>
<dbReference type="GO" id="GO:0016836">
    <property type="term" value="F:hydro-lyase activity"/>
    <property type="evidence" value="ECO:0007669"/>
    <property type="project" value="UniProtKB-ARBA"/>
</dbReference>
<accession>A0A165TKR3</accession>
<dbReference type="Gene3D" id="3.60.110.10">
    <property type="entry name" value="Carbon-nitrogen hydrolase"/>
    <property type="match status" value="1"/>
</dbReference>
<dbReference type="PANTHER" id="PTHR46044">
    <property type="entry name" value="NITRILASE"/>
    <property type="match status" value="1"/>
</dbReference>
<dbReference type="AlphaFoldDB" id="A0A165TKR3"/>
<dbReference type="EMBL" id="KV425565">
    <property type="protein sequence ID" value="KZT26812.1"/>
    <property type="molecule type" value="Genomic_DNA"/>
</dbReference>
<sequence length="322" mass="35784">MQTGTIRVGAVQAEPVWWDLQGCVAKTVEIIQEAGKKEIKILGFPEVWICGYAWPLWVSPAVANFPFTSEYMQNSMSRDSPEMERIKAACREADVFAVVGYSERDGGSIYISQAFISNEGKLVHNRRKIKPTHVERTLWGDGQADSLKTVVDTPYGKLGALNCWENFQPLLRYHEYSEGAQIHVAGWPPCPWHPRDVKGSYMYSMSGEANQRISQNAAMEGQMFVLCSTQILKEKSHEKLDMQGKGLFHGDAGGFAMIFGPDGSLLAEPLGHGEEGILQADIDLRTIDAAKNLCDAVGHYSRPDLLSLTVNTKPAKQVRYTE</sequence>
<comment type="similarity">
    <text evidence="1">Belongs to the carbon-nitrogen hydrolase superfamily. Nitrilase family.</text>
</comment>
<evidence type="ECO:0000256" key="1">
    <source>
        <dbReference type="ARBA" id="ARBA00008129"/>
    </source>
</evidence>
<dbReference type="PROSITE" id="PS00921">
    <property type="entry name" value="NITRIL_CHT_2"/>
    <property type="match status" value="1"/>
</dbReference>
<organism evidence="4 5">
    <name type="scientific">Neolentinus lepideus HHB14362 ss-1</name>
    <dbReference type="NCBI Taxonomy" id="1314782"/>
    <lineage>
        <taxon>Eukaryota</taxon>
        <taxon>Fungi</taxon>
        <taxon>Dikarya</taxon>
        <taxon>Basidiomycota</taxon>
        <taxon>Agaricomycotina</taxon>
        <taxon>Agaricomycetes</taxon>
        <taxon>Gloeophyllales</taxon>
        <taxon>Gloeophyllaceae</taxon>
        <taxon>Neolentinus</taxon>
    </lineage>
</organism>
<dbReference type="InterPro" id="IPR003010">
    <property type="entry name" value="C-N_Hydrolase"/>
</dbReference>
<dbReference type="SUPFAM" id="SSF56317">
    <property type="entry name" value="Carbon-nitrogen hydrolase"/>
    <property type="match status" value="1"/>
</dbReference>
<dbReference type="Pfam" id="PF00795">
    <property type="entry name" value="CN_hydrolase"/>
    <property type="match status" value="1"/>
</dbReference>
<reference evidence="4 5" key="1">
    <citation type="journal article" date="2016" name="Mol. Biol. Evol.">
        <title>Comparative Genomics of Early-Diverging Mushroom-Forming Fungi Provides Insights into the Origins of Lignocellulose Decay Capabilities.</title>
        <authorList>
            <person name="Nagy L.G."/>
            <person name="Riley R."/>
            <person name="Tritt A."/>
            <person name="Adam C."/>
            <person name="Daum C."/>
            <person name="Floudas D."/>
            <person name="Sun H."/>
            <person name="Yadav J.S."/>
            <person name="Pangilinan J."/>
            <person name="Larsson K.H."/>
            <person name="Matsuura K."/>
            <person name="Barry K."/>
            <person name="Labutti K."/>
            <person name="Kuo R."/>
            <person name="Ohm R.A."/>
            <person name="Bhattacharya S.S."/>
            <person name="Shirouzu T."/>
            <person name="Yoshinaga Y."/>
            <person name="Martin F.M."/>
            <person name="Grigoriev I.V."/>
            <person name="Hibbett D.S."/>
        </authorList>
    </citation>
    <scope>NUCLEOTIDE SEQUENCE [LARGE SCALE GENOMIC DNA]</scope>
    <source>
        <strain evidence="4 5">HHB14362 ss-1</strain>
    </source>
</reference>
<dbReference type="OrthoDB" id="10250282at2759"/>
<proteinExistence type="inferred from homology"/>
<protein>
    <submittedName>
        <fullName evidence="4">Carbon-nitrogen hydrolase</fullName>
    </submittedName>
</protein>
<evidence type="ECO:0000256" key="2">
    <source>
        <dbReference type="ARBA" id="ARBA00022801"/>
    </source>
</evidence>
<dbReference type="InterPro" id="IPR000132">
    <property type="entry name" value="Nitrilase/CN_hydratase_CS"/>
</dbReference>
<feature type="domain" description="CN hydrolase" evidence="3">
    <location>
        <begin position="6"/>
        <end position="284"/>
    </location>
</feature>
<keyword evidence="5" id="KW-1185">Reference proteome</keyword>
<dbReference type="InParanoid" id="A0A165TKR3"/>
<evidence type="ECO:0000313" key="4">
    <source>
        <dbReference type="EMBL" id="KZT26812.1"/>
    </source>
</evidence>